<organism evidence="9 10">
    <name type="scientific">Tectimicrobiota bacterium</name>
    <dbReference type="NCBI Taxonomy" id="2528274"/>
    <lineage>
        <taxon>Bacteria</taxon>
        <taxon>Pseudomonadati</taxon>
        <taxon>Nitrospinota/Tectimicrobiota group</taxon>
        <taxon>Candidatus Tectimicrobiota</taxon>
    </lineage>
</organism>
<evidence type="ECO:0000256" key="1">
    <source>
        <dbReference type="ARBA" id="ARBA00001946"/>
    </source>
</evidence>
<dbReference type="Gene3D" id="3.40.50.1010">
    <property type="entry name" value="5'-nuclease"/>
    <property type="match status" value="1"/>
</dbReference>
<comment type="caution">
    <text evidence="9">The sequence shown here is derived from an EMBL/GenBank/DDBJ whole genome shotgun (WGS) entry which is preliminary data.</text>
</comment>
<evidence type="ECO:0000256" key="7">
    <source>
        <dbReference type="ARBA" id="ARBA00038093"/>
    </source>
</evidence>
<dbReference type="PANTHER" id="PTHR33653">
    <property type="entry name" value="RIBONUCLEASE VAPC2"/>
    <property type="match status" value="1"/>
</dbReference>
<dbReference type="Proteomes" id="UP000772181">
    <property type="component" value="Unassembled WGS sequence"/>
</dbReference>
<evidence type="ECO:0000256" key="6">
    <source>
        <dbReference type="ARBA" id="ARBA00022842"/>
    </source>
</evidence>
<evidence type="ECO:0000256" key="3">
    <source>
        <dbReference type="ARBA" id="ARBA00022722"/>
    </source>
</evidence>
<protein>
    <submittedName>
        <fullName evidence="9">Type II toxin-antitoxin system VapC family toxin</fullName>
    </submittedName>
</protein>
<comment type="similarity">
    <text evidence="7">Belongs to the PINc/VapC protein family.</text>
</comment>
<feature type="domain" description="PIN" evidence="8">
    <location>
        <begin position="6"/>
        <end position="124"/>
    </location>
</feature>
<dbReference type="InterPro" id="IPR029060">
    <property type="entry name" value="PIN-like_dom_sf"/>
</dbReference>
<dbReference type="EMBL" id="JACQWF010000043">
    <property type="protein sequence ID" value="MBI4594929.1"/>
    <property type="molecule type" value="Genomic_DNA"/>
</dbReference>
<dbReference type="GO" id="GO:0016787">
    <property type="term" value="F:hydrolase activity"/>
    <property type="evidence" value="ECO:0007669"/>
    <property type="project" value="UniProtKB-KW"/>
</dbReference>
<dbReference type="GO" id="GO:0046872">
    <property type="term" value="F:metal ion binding"/>
    <property type="evidence" value="ECO:0007669"/>
    <property type="project" value="UniProtKB-KW"/>
</dbReference>
<accession>A0A933LPR6</accession>
<sequence length="135" mass="15163">MKRLSIDTNIYAAFKSNDASVVEAFRGCEVIGVDVTVIAELVTGFSLGSREKKNRQDLEVFLNSPRVEVLLHDIETTEFYALIVRKLKVKGRHIPTNDIWIAANAMKHGLALFSFDAHFEDVDGLLIMPTKKDRA</sequence>
<keyword evidence="5" id="KW-0378">Hydrolase</keyword>
<keyword evidence="6" id="KW-0460">Magnesium</keyword>
<dbReference type="GO" id="GO:0004518">
    <property type="term" value="F:nuclease activity"/>
    <property type="evidence" value="ECO:0007669"/>
    <property type="project" value="UniProtKB-KW"/>
</dbReference>
<gene>
    <name evidence="9" type="ORF">HY730_00950</name>
</gene>
<keyword evidence="4" id="KW-0479">Metal-binding</keyword>
<evidence type="ECO:0000256" key="5">
    <source>
        <dbReference type="ARBA" id="ARBA00022801"/>
    </source>
</evidence>
<name>A0A933LPR6_UNCTE</name>
<dbReference type="PANTHER" id="PTHR33653:SF1">
    <property type="entry name" value="RIBONUCLEASE VAPC2"/>
    <property type="match status" value="1"/>
</dbReference>
<evidence type="ECO:0000256" key="4">
    <source>
        <dbReference type="ARBA" id="ARBA00022723"/>
    </source>
</evidence>
<dbReference type="CDD" id="cd18753">
    <property type="entry name" value="PIN_VapC4-5_FitB-like"/>
    <property type="match status" value="1"/>
</dbReference>
<evidence type="ECO:0000313" key="9">
    <source>
        <dbReference type="EMBL" id="MBI4594929.1"/>
    </source>
</evidence>
<evidence type="ECO:0000313" key="10">
    <source>
        <dbReference type="Proteomes" id="UP000772181"/>
    </source>
</evidence>
<reference evidence="9" key="1">
    <citation type="submission" date="2020-07" db="EMBL/GenBank/DDBJ databases">
        <title>Huge and variable diversity of episymbiotic CPR bacteria and DPANN archaea in groundwater ecosystems.</title>
        <authorList>
            <person name="He C.Y."/>
            <person name="Keren R."/>
            <person name="Whittaker M."/>
            <person name="Farag I.F."/>
            <person name="Doudna J."/>
            <person name="Cate J.H.D."/>
            <person name="Banfield J.F."/>
        </authorList>
    </citation>
    <scope>NUCLEOTIDE SEQUENCE</scope>
    <source>
        <strain evidence="9">NC_groundwater_1482_Ag_S-0.65um_47_24</strain>
    </source>
</reference>
<keyword evidence="3" id="KW-0540">Nuclease</keyword>
<evidence type="ECO:0000259" key="8">
    <source>
        <dbReference type="Pfam" id="PF01850"/>
    </source>
</evidence>
<dbReference type="SUPFAM" id="SSF88723">
    <property type="entry name" value="PIN domain-like"/>
    <property type="match status" value="1"/>
</dbReference>
<dbReference type="InterPro" id="IPR002716">
    <property type="entry name" value="PIN_dom"/>
</dbReference>
<proteinExistence type="inferred from homology"/>
<evidence type="ECO:0000256" key="2">
    <source>
        <dbReference type="ARBA" id="ARBA00022649"/>
    </source>
</evidence>
<keyword evidence="2" id="KW-1277">Toxin-antitoxin system</keyword>
<comment type="cofactor">
    <cofactor evidence="1">
        <name>Mg(2+)</name>
        <dbReference type="ChEBI" id="CHEBI:18420"/>
    </cofactor>
</comment>
<dbReference type="Pfam" id="PF01850">
    <property type="entry name" value="PIN"/>
    <property type="match status" value="1"/>
</dbReference>
<dbReference type="AlphaFoldDB" id="A0A933LPR6"/>
<dbReference type="InterPro" id="IPR050556">
    <property type="entry name" value="Type_II_TA_system_RNase"/>
</dbReference>